<evidence type="ECO:0000313" key="2">
    <source>
        <dbReference type="EMBL" id="QHN36170.1"/>
    </source>
</evidence>
<dbReference type="Proteomes" id="UP001059836">
    <property type="component" value="Chromosome"/>
</dbReference>
<organism evidence="2 3">
    <name type="scientific">Gordonia pseudamarae</name>
    <dbReference type="NCBI Taxonomy" id="2831662"/>
    <lineage>
        <taxon>Bacteria</taxon>
        <taxon>Bacillati</taxon>
        <taxon>Actinomycetota</taxon>
        <taxon>Actinomycetes</taxon>
        <taxon>Mycobacteriales</taxon>
        <taxon>Gordoniaceae</taxon>
        <taxon>Gordonia</taxon>
    </lineage>
</organism>
<feature type="domain" description="DUF6924" evidence="1">
    <location>
        <begin position="255"/>
        <end position="386"/>
    </location>
</feature>
<dbReference type="EMBL" id="CP045809">
    <property type="protein sequence ID" value="QHN36170.1"/>
    <property type="molecule type" value="Genomic_DNA"/>
</dbReference>
<dbReference type="InterPro" id="IPR053832">
    <property type="entry name" value="DUF6924"/>
</dbReference>
<gene>
    <name evidence="2" type="ORF">GII31_16125</name>
</gene>
<dbReference type="RefSeq" id="WP_213244430.1">
    <property type="nucleotide sequence ID" value="NZ_CP045806.1"/>
</dbReference>
<dbReference type="Pfam" id="PF21962">
    <property type="entry name" value="DUF6924"/>
    <property type="match status" value="1"/>
</dbReference>
<proteinExistence type="predicted"/>
<sequence>MPTWDELIDRNRTTASKAIGATVYSAGNVGNGWDAERVWFAPPNQWRVEDDDGVSLVAGPRWTYRRVEGRLERSAAPSTPRIDTGTVNAWNHMPRELLVLYRDWPAPEPEPEVSRHGTSRRPVAGFMPAGGRAPEPTYLPLGPAEQADVRGRNGWTVPCEKTRTAPYRQKVTWTFDDETGVVIGCNVGAQFSTVEVADLVVTDAFGPEVFTYDGPYIDSAVAEREREQERSRETHYRDNRGAGNTVERYVGTYGVPLIRTGFSDDDAWNTTVDTVYAPIHEGFEEYEVGLALIDNQTYTGWTVDRFLDLIADRPSYIVIADTMTMAHPEHPVLFLGTDAADTESSHRGLELRAAAAFAGVVEANLSIANVSWEEFIETAGPDGICRA</sequence>
<reference evidence="2" key="1">
    <citation type="journal article" date="2021" name="Nat. Microbiol.">
        <title>Cocultivation of an ultrasmall environmental parasitic bacterium with lytic ability against bacteria associated with wastewater foams.</title>
        <authorList>
            <person name="Batinovic S."/>
            <person name="Rose J.J.A."/>
            <person name="Ratcliffe J."/>
            <person name="Seviour R.J."/>
            <person name="Petrovski S."/>
        </authorList>
    </citation>
    <scope>NUCLEOTIDE SEQUENCE</scope>
    <source>
        <strain evidence="2">CON9</strain>
    </source>
</reference>
<evidence type="ECO:0000313" key="3">
    <source>
        <dbReference type="Proteomes" id="UP001059836"/>
    </source>
</evidence>
<keyword evidence="3" id="KW-1185">Reference proteome</keyword>
<protein>
    <recommendedName>
        <fullName evidence="1">DUF6924 domain-containing protein</fullName>
    </recommendedName>
</protein>
<evidence type="ECO:0000259" key="1">
    <source>
        <dbReference type="Pfam" id="PF21962"/>
    </source>
</evidence>
<accession>A0ABX6ILH4</accession>
<name>A0ABX6ILH4_9ACTN</name>